<sequence>MEAKAFARTLKASINEVKSQGQETLHCDSLVNHIDALVEATSQNSNSISQSGQNAIKTMLLLNGGAAIALLAFIGKLSDNNSGAIPDFAYALTAFVTGALAIGISACLTCLAQIAFDSNVTWHNTVGTTLQLSCIVLGLTSILIFAFGTYATYQALLCLATCA</sequence>
<gene>
    <name evidence="2" type="ORF">EXN22_11245</name>
</gene>
<dbReference type="KEGG" id="ptk:EXN22_11245"/>
<evidence type="ECO:0000313" key="3">
    <source>
        <dbReference type="Proteomes" id="UP000291130"/>
    </source>
</evidence>
<feature type="transmembrane region" description="Helical" evidence="1">
    <location>
        <begin position="60"/>
        <end position="77"/>
    </location>
</feature>
<dbReference type="EMBL" id="CP035952">
    <property type="protein sequence ID" value="QBF26238.1"/>
    <property type="molecule type" value="Genomic_DNA"/>
</dbReference>
<organism evidence="2 3">
    <name type="scientific">Pseudomonas tructae</name>
    <dbReference type="NCBI Taxonomy" id="2518644"/>
    <lineage>
        <taxon>Bacteria</taxon>
        <taxon>Pseudomonadati</taxon>
        <taxon>Pseudomonadota</taxon>
        <taxon>Gammaproteobacteria</taxon>
        <taxon>Pseudomonadales</taxon>
        <taxon>Pseudomonadaceae</taxon>
        <taxon>Pseudomonas</taxon>
    </lineage>
</organism>
<dbReference type="AlphaFoldDB" id="A0A411MHB8"/>
<keyword evidence="1" id="KW-0812">Transmembrane</keyword>
<evidence type="ECO:0000313" key="2">
    <source>
        <dbReference type="EMBL" id="QBF26238.1"/>
    </source>
</evidence>
<keyword evidence="3" id="KW-1185">Reference proteome</keyword>
<dbReference type="RefSeq" id="WP_130264108.1">
    <property type="nucleotide sequence ID" value="NZ_CP035952.1"/>
</dbReference>
<keyword evidence="1" id="KW-1133">Transmembrane helix</keyword>
<feature type="transmembrane region" description="Helical" evidence="1">
    <location>
        <begin position="128"/>
        <end position="147"/>
    </location>
</feature>
<keyword evidence="1" id="KW-0472">Membrane</keyword>
<accession>A0A411MHB8</accession>
<dbReference type="Proteomes" id="UP000291130">
    <property type="component" value="Chromosome"/>
</dbReference>
<evidence type="ECO:0000256" key="1">
    <source>
        <dbReference type="SAM" id="Phobius"/>
    </source>
</evidence>
<reference evidence="2 3" key="1">
    <citation type="submission" date="2019-02" db="EMBL/GenBank/DDBJ databases">
        <title>Complete genome sequence of Pseudomonas sp. SNU WT1 isolated from rainbow trout.</title>
        <authorList>
            <person name="Oh W.T."/>
            <person name="Park S.C."/>
        </authorList>
    </citation>
    <scope>NUCLEOTIDE SEQUENCE [LARGE SCALE GENOMIC DNA]</scope>
    <source>
        <strain evidence="2 3">SNU WT1</strain>
    </source>
</reference>
<feature type="transmembrane region" description="Helical" evidence="1">
    <location>
        <begin position="89"/>
        <end position="116"/>
    </location>
</feature>
<proteinExistence type="predicted"/>
<name>A0A411MHB8_9PSED</name>
<protein>
    <submittedName>
        <fullName evidence="2">Uncharacterized protein</fullName>
    </submittedName>
</protein>